<dbReference type="EMBL" id="BKCJ010396793">
    <property type="protein sequence ID" value="GFA27655.1"/>
    <property type="molecule type" value="Genomic_DNA"/>
</dbReference>
<dbReference type="PROSITE" id="PS50878">
    <property type="entry name" value="RT_POL"/>
    <property type="match status" value="1"/>
</dbReference>
<dbReference type="Pfam" id="PF24626">
    <property type="entry name" value="SH3_Tf2-1"/>
    <property type="match status" value="1"/>
</dbReference>
<dbReference type="Pfam" id="PF17921">
    <property type="entry name" value="Integrase_H2C2"/>
    <property type="match status" value="1"/>
</dbReference>
<reference evidence="17" key="1">
    <citation type="journal article" date="2019" name="Sci. Rep.">
        <title>Draft genome of Tanacetum cinerariifolium, the natural source of mosquito coil.</title>
        <authorList>
            <person name="Yamashiro T."/>
            <person name="Shiraishi A."/>
            <person name="Satake H."/>
            <person name="Nakayama K."/>
        </authorList>
    </citation>
    <scope>NUCLEOTIDE SEQUENCE</scope>
</reference>
<sequence>MKELAKQLQELSNKGFIRPSSSPWGASVLFVNKKDGSFRMCIDYRELYKLTIKNRYLLPRIDDLFDQLQGSSVYSKIDLRSGYHQLRIREKDIPITAFRTCYGHYEFQVMPFGLTNAPAVFMDLMNRVCRPFPDKFMIVFIDDILIYSKNKKEHEEYLRIILELLQKEKRYAKFSKCKFWLDSVKFLGHVINSQGVHVDPTKVEAIKSWTDPKSPTEVRQFLGLAGYYRRFIEGFSLIAKPLTKLTQKNKTYEWGEEEDEAFQLLKDKLCSAPILALIEGSEDFVVYCDASLKGYGAVLMQREKVIAYASRQLRTREENYMTHDLELGTVFFALRLWRHYLYGVMCTVFTDHKSLQYILDQKELNMRQQRWIELLSEYDCEIRYHPGKANVVADALSRKEREKPLRVRSLVLTDHKDLMQQIFEAQVESLKEGNVQKEDLGRIQKQIFKIRSNGIRYHDKRIWMPLHGGLRDLIMHESHKSKYSIHPGSTKMYQDLRKLYWWPNMKADIATYVSQCLTCAKVKAEHLKPSGLLQHPKIPEWKWENVTMDFVIGLLRTPSGCDLIWVIVDRLTKSAHFLPKKKTDSIEKLAELYLKEIVCKYGVPVLVISDRDSLFTSRFWVSLQKALGTQLDLSTAYHPETDGQSERTIQTLEDMLRACVFDFRSSWDKHLPLVEFSYNNSYHASIKAAPGGIRFGKREKLSPRFIGPFKVIERIGPIAYKLEFPDKLRGIHDTFYVSNLKRCFMNDDVVIPLDEVQLDDKLHFVEEPVEIMDREVKRLKHSRISIVKVRWNSWHGPEYTWEREDFFKRKYPRLFARRRVTRQGKRRDVAS</sequence>
<dbReference type="GO" id="GO:0003964">
    <property type="term" value="F:RNA-directed DNA polymerase activity"/>
    <property type="evidence" value="ECO:0007669"/>
    <property type="project" value="UniProtKB-KW"/>
</dbReference>
<dbReference type="InterPro" id="IPR043502">
    <property type="entry name" value="DNA/RNA_pol_sf"/>
</dbReference>
<dbReference type="Pfam" id="PF00078">
    <property type="entry name" value="RVT_1"/>
    <property type="match status" value="1"/>
</dbReference>
<dbReference type="FunFam" id="3.30.70.270:FF:000026">
    <property type="entry name" value="Transposon Ty3-G Gag-Pol polyprotein"/>
    <property type="match status" value="1"/>
</dbReference>
<keyword evidence="7" id="KW-0255">Endonuclease</keyword>
<evidence type="ECO:0000256" key="9">
    <source>
        <dbReference type="ARBA" id="ARBA00022842"/>
    </source>
</evidence>
<evidence type="ECO:0000256" key="6">
    <source>
        <dbReference type="ARBA" id="ARBA00022750"/>
    </source>
</evidence>
<keyword evidence="11 17" id="KW-0695">RNA-directed DNA polymerase</keyword>
<dbReference type="InterPro" id="IPR050951">
    <property type="entry name" value="Retrovirus_Pol_polyprotein"/>
</dbReference>
<feature type="domain" description="Integrase catalytic" evidence="16">
    <location>
        <begin position="535"/>
        <end position="698"/>
    </location>
</feature>
<proteinExistence type="predicted"/>
<organism evidence="17">
    <name type="scientific">Tanacetum cinerariifolium</name>
    <name type="common">Dalmatian daisy</name>
    <name type="synonym">Chrysanthemum cinerariifolium</name>
    <dbReference type="NCBI Taxonomy" id="118510"/>
    <lineage>
        <taxon>Eukaryota</taxon>
        <taxon>Viridiplantae</taxon>
        <taxon>Streptophyta</taxon>
        <taxon>Embryophyta</taxon>
        <taxon>Tracheophyta</taxon>
        <taxon>Spermatophyta</taxon>
        <taxon>Magnoliopsida</taxon>
        <taxon>eudicotyledons</taxon>
        <taxon>Gunneridae</taxon>
        <taxon>Pentapetalae</taxon>
        <taxon>asterids</taxon>
        <taxon>campanulids</taxon>
        <taxon>Asterales</taxon>
        <taxon>Asteraceae</taxon>
        <taxon>Asteroideae</taxon>
        <taxon>Anthemideae</taxon>
        <taxon>Anthemidinae</taxon>
        <taxon>Tanacetum</taxon>
    </lineage>
</organism>
<keyword evidence="2" id="KW-0808">Transferase</keyword>
<evidence type="ECO:0000256" key="8">
    <source>
        <dbReference type="ARBA" id="ARBA00022801"/>
    </source>
</evidence>
<dbReference type="GO" id="GO:0006310">
    <property type="term" value="P:DNA recombination"/>
    <property type="evidence" value="ECO:0007669"/>
    <property type="project" value="UniProtKB-KW"/>
</dbReference>
<protein>
    <submittedName>
        <fullName evidence="17">Putative reverse transcriptase domain-containing protein</fullName>
    </submittedName>
</protein>
<dbReference type="SUPFAM" id="SSF56672">
    <property type="entry name" value="DNA/RNA polymerases"/>
    <property type="match status" value="1"/>
</dbReference>
<evidence type="ECO:0000259" key="16">
    <source>
        <dbReference type="PROSITE" id="PS50994"/>
    </source>
</evidence>
<accession>A0A699JF64</accession>
<evidence type="ECO:0000256" key="10">
    <source>
        <dbReference type="ARBA" id="ARBA00022908"/>
    </source>
</evidence>
<evidence type="ECO:0000256" key="12">
    <source>
        <dbReference type="ARBA" id="ARBA00022932"/>
    </source>
</evidence>
<keyword evidence="8" id="KW-0378">Hydrolase</keyword>
<keyword evidence="12" id="KW-0239">DNA-directed DNA polymerase</keyword>
<dbReference type="Pfam" id="PF17917">
    <property type="entry name" value="RT_RNaseH"/>
    <property type="match status" value="1"/>
</dbReference>
<evidence type="ECO:0000256" key="4">
    <source>
        <dbReference type="ARBA" id="ARBA00022722"/>
    </source>
</evidence>
<dbReference type="InterPro" id="IPR041373">
    <property type="entry name" value="RT_RNaseH"/>
</dbReference>
<dbReference type="PANTHER" id="PTHR37984:SF5">
    <property type="entry name" value="PROTEIN NYNRIN-LIKE"/>
    <property type="match status" value="1"/>
</dbReference>
<dbReference type="Gene3D" id="3.10.10.10">
    <property type="entry name" value="HIV Type 1 Reverse Transcriptase, subunit A, domain 1"/>
    <property type="match status" value="1"/>
</dbReference>
<dbReference type="GO" id="GO:0003887">
    <property type="term" value="F:DNA-directed DNA polymerase activity"/>
    <property type="evidence" value="ECO:0007669"/>
    <property type="project" value="UniProtKB-KW"/>
</dbReference>
<dbReference type="InterPro" id="IPR036397">
    <property type="entry name" value="RNaseH_sf"/>
</dbReference>
<keyword evidence="6" id="KW-0064">Aspartyl protease</keyword>
<dbReference type="PANTHER" id="PTHR37984">
    <property type="entry name" value="PROTEIN CBG26694"/>
    <property type="match status" value="1"/>
</dbReference>
<keyword evidence="14" id="KW-0233">DNA recombination</keyword>
<dbReference type="InterPro" id="IPR012337">
    <property type="entry name" value="RNaseH-like_sf"/>
</dbReference>
<evidence type="ECO:0000256" key="13">
    <source>
        <dbReference type="ARBA" id="ARBA00023125"/>
    </source>
</evidence>
<dbReference type="InterPro" id="IPR056924">
    <property type="entry name" value="SH3_Tf2-1"/>
</dbReference>
<keyword evidence="13" id="KW-0238">DNA-binding</keyword>
<dbReference type="CDD" id="cd01647">
    <property type="entry name" value="RT_LTR"/>
    <property type="match status" value="1"/>
</dbReference>
<evidence type="ECO:0000256" key="11">
    <source>
        <dbReference type="ARBA" id="ARBA00022918"/>
    </source>
</evidence>
<evidence type="ECO:0000256" key="1">
    <source>
        <dbReference type="ARBA" id="ARBA00022670"/>
    </source>
</evidence>
<feature type="domain" description="Reverse transcriptase" evidence="15">
    <location>
        <begin position="12"/>
        <end position="191"/>
    </location>
</feature>
<evidence type="ECO:0000313" key="17">
    <source>
        <dbReference type="EMBL" id="GFA27655.1"/>
    </source>
</evidence>
<gene>
    <name evidence="17" type="ORF">Tci_599627</name>
</gene>
<name>A0A699JF64_TANCI</name>
<dbReference type="AlphaFoldDB" id="A0A699JF64"/>
<dbReference type="GO" id="GO:0003677">
    <property type="term" value="F:DNA binding"/>
    <property type="evidence" value="ECO:0007669"/>
    <property type="project" value="UniProtKB-KW"/>
</dbReference>
<dbReference type="GO" id="GO:0004519">
    <property type="term" value="F:endonuclease activity"/>
    <property type="evidence" value="ECO:0007669"/>
    <property type="project" value="UniProtKB-KW"/>
</dbReference>
<evidence type="ECO:0000256" key="14">
    <source>
        <dbReference type="ARBA" id="ARBA00023172"/>
    </source>
</evidence>
<dbReference type="InterPro" id="IPR041588">
    <property type="entry name" value="Integrase_H2C2"/>
</dbReference>
<evidence type="ECO:0000259" key="15">
    <source>
        <dbReference type="PROSITE" id="PS50878"/>
    </source>
</evidence>
<dbReference type="Gene3D" id="1.10.340.70">
    <property type="match status" value="1"/>
</dbReference>
<dbReference type="Gene3D" id="3.30.420.10">
    <property type="entry name" value="Ribonuclease H-like superfamily/Ribonuclease H"/>
    <property type="match status" value="1"/>
</dbReference>
<dbReference type="SUPFAM" id="SSF53098">
    <property type="entry name" value="Ribonuclease H-like"/>
    <property type="match status" value="1"/>
</dbReference>
<dbReference type="GO" id="GO:0046872">
    <property type="term" value="F:metal ion binding"/>
    <property type="evidence" value="ECO:0007669"/>
    <property type="project" value="UniProtKB-KW"/>
</dbReference>
<evidence type="ECO:0000256" key="2">
    <source>
        <dbReference type="ARBA" id="ARBA00022679"/>
    </source>
</evidence>
<evidence type="ECO:0000256" key="7">
    <source>
        <dbReference type="ARBA" id="ARBA00022759"/>
    </source>
</evidence>
<keyword evidence="4" id="KW-0540">Nuclease</keyword>
<dbReference type="InterPro" id="IPR043128">
    <property type="entry name" value="Rev_trsase/Diguanyl_cyclase"/>
</dbReference>
<keyword evidence="3" id="KW-0548">Nucleotidyltransferase</keyword>
<keyword evidence="5" id="KW-0479">Metal-binding</keyword>
<dbReference type="FunFam" id="3.10.10.10:FF:000007">
    <property type="entry name" value="Retrovirus-related Pol polyprotein from transposon 17.6-like Protein"/>
    <property type="match status" value="1"/>
</dbReference>
<evidence type="ECO:0000256" key="5">
    <source>
        <dbReference type="ARBA" id="ARBA00022723"/>
    </source>
</evidence>
<dbReference type="InterPro" id="IPR000477">
    <property type="entry name" value="RT_dom"/>
</dbReference>
<evidence type="ECO:0000256" key="3">
    <source>
        <dbReference type="ARBA" id="ARBA00022695"/>
    </source>
</evidence>
<dbReference type="FunFam" id="3.10.20.370:FF:000001">
    <property type="entry name" value="Retrovirus-related Pol polyprotein from transposon 17.6-like protein"/>
    <property type="match status" value="1"/>
</dbReference>
<dbReference type="CDD" id="cd09274">
    <property type="entry name" value="RNase_HI_RT_Ty3"/>
    <property type="match status" value="1"/>
</dbReference>
<dbReference type="GO" id="GO:0015074">
    <property type="term" value="P:DNA integration"/>
    <property type="evidence" value="ECO:0007669"/>
    <property type="project" value="UniProtKB-KW"/>
</dbReference>
<keyword evidence="1" id="KW-0645">Protease</keyword>
<dbReference type="PROSITE" id="PS50994">
    <property type="entry name" value="INTEGRASE"/>
    <property type="match status" value="1"/>
</dbReference>
<keyword evidence="9" id="KW-0460">Magnesium</keyword>
<dbReference type="GO" id="GO:0006508">
    <property type="term" value="P:proteolysis"/>
    <property type="evidence" value="ECO:0007669"/>
    <property type="project" value="UniProtKB-KW"/>
</dbReference>
<dbReference type="GO" id="GO:0004190">
    <property type="term" value="F:aspartic-type endopeptidase activity"/>
    <property type="evidence" value="ECO:0007669"/>
    <property type="project" value="UniProtKB-KW"/>
</dbReference>
<dbReference type="Gene3D" id="3.30.70.270">
    <property type="match status" value="2"/>
</dbReference>
<keyword evidence="10" id="KW-0229">DNA integration</keyword>
<dbReference type="InterPro" id="IPR001584">
    <property type="entry name" value="Integrase_cat-core"/>
</dbReference>
<comment type="caution">
    <text evidence="17">The sequence shown here is derived from an EMBL/GenBank/DDBJ whole genome shotgun (WGS) entry which is preliminary data.</text>
</comment>